<keyword evidence="5 9" id="KW-0560">Oxidoreductase</keyword>
<keyword evidence="13" id="KW-1185">Reference proteome</keyword>
<dbReference type="SUPFAM" id="SSF55424">
    <property type="entry name" value="FAD/NAD-linked reductases, dimerisation (C-terminal) domain"/>
    <property type="match status" value="1"/>
</dbReference>
<dbReference type="EMBL" id="BSUJ01000001">
    <property type="protein sequence ID" value="GMA21641.1"/>
    <property type="molecule type" value="Genomic_DNA"/>
</dbReference>
<dbReference type="RefSeq" id="WP_241443544.1">
    <property type="nucleotide sequence ID" value="NZ_BSUJ01000001.1"/>
</dbReference>
<dbReference type="InterPro" id="IPR036188">
    <property type="entry name" value="FAD/NAD-bd_sf"/>
</dbReference>
<name>A0ABQ6HT06_9MICO</name>
<dbReference type="Gene3D" id="3.50.50.60">
    <property type="entry name" value="FAD/NAD(P)-binding domain"/>
    <property type="match status" value="2"/>
</dbReference>
<evidence type="ECO:0000259" key="10">
    <source>
        <dbReference type="Pfam" id="PF02852"/>
    </source>
</evidence>
<dbReference type="Pfam" id="PF02852">
    <property type="entry name" value="Pyr_redox_dim"/>
    <property type="match status" value="1"/>
</dbReference>
<evidence type="ECO:0000313" key="13">
    <source>
        <dbReference type="Proteomes" id="UP001157109"/>
    </source>
</evidence>
<organism evidence="12 13">
    <name type="scientific">Arsenicicoccus piscis</name>
    <dbReference type="NCBI Taxonomy" id="673954"/>
    <lineage>
        <taxon>Bacteria</taxon>
        <taxon>Bacillati</taxon>
        <taxon>Actinomycetota</taxon>
        <taxon>Actinomycetes</taxon>
        <taxon>Micrococcales</taxon>
        <taxon>Intrasporangiaceae</taxon>
        <taxon>Arsenicicoccus</taxon>
    </lineage>
</organism>
<comment type="cofactor">
    <cofactor evidence="1">
        <name>FAD</name>
        <dbReference type="ChEBI" id="CHEBI:57692"/>
    </cofactor>
</comment>
<protein>
    <submittedName>
        <fullName evidence="12">Mycothione reductase</fullName>
    </submittedName>
</protein>
<keyword evidence="4 9" id="KW-0274">FAD</keyword>
<evidence type="ECO:0000256" key="4">
    <source>
        <dbReference type="ARBA" id="ARBA00022827"/>
    </source>
</evidence>
<dbReference type="PIRSF" id="PIRSF000350">
    <property type="entry name" value="Mercury_reductase_MerA"/>
    <property type="match status" value="1"/>
</dbReference>
<evidence type="ECO:0000256" key="8">
    <source>
        <dbReference type="ARBA" id="ARBA00023284"/>
    </source>
</evidence>
<proteinExistence type="inferred from homology"/>
<reference evidence="13" key="1">
    <citation type="journal article" date="2019" name="Int. J. Syst. Evol. Microbiol.">
        <title>The Global Catalogue of Microorganisms (GCM) 10K type strain sequencing project: providing services to taxonomists for standard genome sequencing and annotation.</title>
        <authorList>
            <consortium name="The Broad Institute Genomics Platform"/>
            <consortium name="The Broad Institute Genome Sequencing Center for Infectious Disease"/>
            <person name="Wu L."/>
            <person name="Ma J."/>
        </authorList>
    </citation>
    <scope>NUCLEOTIDE SEQUENCE [LARGE SCALE GENOMIC DNA]</scope>
    <source>
        <strain evidence="13">NBRC 105830</strain>
    </source>
</reference>
<evidence type="ECO:0000256" key="6">
    <source>
        <dbReference type="ARBA" id="ARBA00023027"/>
    </source>
</evidence>
<sequence>MRHHDLVIIGTGSGNSVITPELAHLDIAIIERGRFGGTCLNVGCIPTKMFVYPADVIVSALALDRLGAHFESPSARWREARDRVFARVDAIADGGEAYRRSDPNVTVYDETARFVGERTLDTGTGEIVTGDQVVVAAGGRPRMPDVDGLREADPGRGVHTSDTIMRIDEVPARIAIVGGGFIASEFAHVLGAFGSDVTWIQRSPTLLTKDDEDIQIAFTREQAKRFDLRLSTIVTGATREGGVWSLDLQGPQGHSRVEVDAVLVALGRIPNTDILDVAAGGLATHHDGRLVVDDYQRATVEGVWGLGDISSPYQLKHVANHEARVVAHNLAFPDDLIKSDHRFVPAATFGYPQVASFGPTERQLKVEGRDYVVKVQQYGDTAYGWAMEDTVGFVKVLADPHSKRLIAAHLMGYQASNLIQPLIQMASLGNTVPEVARGQYWIHPASMEVVENALLGLELT</sequence>
<dbReference type="InterPro" id="IPR050151">
    <property type="entry name" value="Class-I_Pyr_Nuc-Dis_Oxidored"/>
</dbReference>
<feature type="domain" description="Pyridine nucleotide-disulphide oxidoreductase dimerisation" evidence="10">
    <location>
        <begin position="344"/>
        <end position="453"/>
    </location>
</feature>
<dbReference type="SUPFAM" id="SSF51905">
    <property type="entry name" value="FAD/NAD(P)-binding domain"/>
    <property type="match status" value="1"/>
</dbReference>
<keyword evidence="7" id="KW-1015">Disulfide bond</keyword>
<dbReference type="PRINTS" id="PR00368">
    <property type="entry name" value="FADPNR"/>
</dbReference>
<dbReference type="InterPro" id="IPR001100">
    <property type="entry name" value="Pyr_nuc-diS_OxRdtase"/>
</dbReference>
<dbReference type="Proteomes" id="UP001157109">
    <property type="component" value="Unassembled WGS sequence"/>
</dbReference>
<keyword evidence="8 9" id="KW-0676">Redox-active center</keyword>
<dbReference type="PANTHER" id="PTHR22912:SF217">
    <property type="entry name" value="DIHYDROLIPOYL DEHYDROGENASE"/>
    <property type="match status" value="1"/>
</dbReference>
<dbReference type="NCBIfam" id="NF005884">
    <property type="entry name" value="PRK07846.1"/>
    <property type="match status" value="1"/>
</dbReference>
<evidence type="ECO:0000256" key="5">
    <source>
        <dbReference type="ARBA" id="ARBA00023002"/>
    </source>
</evidence>
<evidence type="ECO:0000256" key="3">
    <source>
        <dbReference type="ARBA" id="ARBA00022630"/>
    </source>
</evidence>
<evidence type="ECO:0000256" key="2">
    <source>
        <dbReference type="ARBA" id="ARBA00007532"/>
    </source>
</evidence>
<comment type="caution">
    <text evidence="12">The sequence shown here is derived from an EMBL/GenBank/DDBJ whole genome shotgun (WGS) entry which is preliminary data.</text>
</comment>
<dbReference type="PRINTS" id="PR00411">
    <property type="entry name" value="PNDRDTASEI"/>
</dbReference>
<evidence type="ECO:0000256" key="9">
    <source>
        <dbReference type="RuleBase" id="RU003691"/>
    </source>
</evidence>
<comment type="similarity">
    <text evidence="2 9">Belongs to the class-I pyridine nucleotide-disulfide oxidoreductase family.</text>
</comment>
<dbReference type="InterPro" id="IPR016156">
    <property type="entry name" value="FAD/NAD-linked_Rdtase_dimer_sf"/>
</dbReference>
<dbReference type="PROSITE" id="PS00076">
    <property type="entry name" value="PYRIDINE_REDOX_1"/>
    <property type="match status" value="1"/>
</dbReference>
<dbReference type="Gene3D" id="3.30.390.30">
    <property type="match status" value="1"/>
</dbReference>
<evidence type="ECO:0000313" key="12">
    <source>
        <dbReference type="EMBL" id="GMA21641.1"/>
    </source>
</evidence>
<dbReference type="Pfam" id="PF07992">
    <property type="entry name" value="Pyr_redox_2"/>
    <property type="match status" value="1"/>
</dbReference>
<dbReference type="InterPro" id="IPR004099">
    <property type="entry name" value="Pyr_nucl-diS_OxRdtase_dimer"/>
</dbReference>
<evidence type="ECO:0000259" key="11">
    <source>
        <dbReference type="Pfam" id="PF07992"/>
    </source>
</evidence>
<dbReference type="PANTHER" id="PTHR22912">
    <property type="entry name" value="DISULFIDE OXIDOREDUCTASE"/>
    <property type="match status" value="1"/>
</dbReference>
<evidence type="ECO:0000256" key="1">
    <source>
        <dbReference type="ARBA" id="ARBA00001974"/>
    </source>
</evidence>
<keyword evidence="6" id="KW-0520">NAD</keyword>
<gene>
    <name evidence="12" type="primary">gor</name>
    <name evidence="12" type="ORF">GCM10025862_36620</name>
</gene>
<dbReference type="InterPro" id="IPR023753">
    <property type="entry name" value="FAD/NAD-binding_dom"/>
</dbReference>
<keyword evidence="3 9" id="KW-0285">Flavoprotein</keyword>
<evidence type="ECO:0000256" key="7">
    <source>
        <dbReference type="ARBA" id="ARBA00023157"/>
    </source>
</evidence>
<accession>A0ABQ6HT06</accession>
<dbReference type="InterPro" id="IPR012999">
    <property type="entry name" value="Pyr_OxRdtase_I_AS"/>
</dbReference>
<feature type="domain" description="FAD/NAD(P)-binding" evidence="11">
    <location>
        <begin position="5"/>
        <end position="322"/>
    </location>
</feature>